<dbReference type="Proteomes" id="UP001168821">
    <property type="component" value="Unassembled WGS sequence"/>
</dbReference>
<dbReference type="Pfam" id="PF14748">
    <property type="entry name" value="P5CR_dimer"/>
    <property type="match status" value="1"/>
</dbReference>
<dbReference type="GO" id="GO:0055129">
    <property type="term" value="P:L-proline biosynthetic process"/>
    <property type="evidence" value="ECO:0007669"/>
    <property type="project" value="TreeGrafter"/>
</dbReference>
<comment type="similarity">
    <text evidence="1">Belongs to the pyrroline-5-carboxylate reductase family.</text>
</comment>
<comment type="caution">
    <text evidence="5">The sequence shown here is derived from an EMBL/GenBank/DDBJ whole genome shotgun (WGS) entry which is preliminary data.</text>
</comment>
<dbReference type="EMBL" id="JALNTZ010003801">
    <property type="protein sequence ID" value="KAJ3615966.1"/>
    <property type="molecule type" value="Genomic_DNA"/>
</dbReference>
<dbReference type="SUPFAM" id="SSF48179">
    <property type="entry name" value="6-phosphogluconate dehydrogenase C-terminal domain-like"/>
    <property type="match status" value="1"/>
</dbReference>
<evidence type="ECO:0000313" key="5">
    <source>
        <dbReference type="EMBL" id="KAJ3615966.1"/>
    </source>
</evidence>
<dbReference type="GO" id="GO:0004735">
    <property type="term" value="F:pyrroline-5-carboxylate reductase activity"/>
    <property type="evidence" value="ECO:0007669"/>
    <property type="project" value="TreeGrafter"/>
</dbReference>
<evidence type="ECO:0000256" key="2">
    <source>
        <dbReference type="ARBA" id="ARBA00022857"/>
    </source>
</evidence>
<proteinExistence type="inferred from homology"/>
<dbReference type="InterPro" id="IPR008927">
    <property type="entry name" value="6-PGluconate_DH-like_C_sf"/>
</dbReference>
<reference evidence="5" key="1">
    <citation type="journal article" date="2023" name="G3 (Bethesda)">
        <title>Whole genome assemblies of Zophobas morio and Tenebrio molitor.</title>
        <authorList>
            <person name="Kaur S."/>
            <person name="Stinson S.A."/>
            <person name="diCenzo G.C."/>
        </authorList>
    </citation>
    <scope>NUCLEOTIDE SEQUENCE</scope>
    <source>
        <strain evidence="5">QUZm001</strain>
    </source>
</reference>
<evidence type="ECO:0000313" key="6">
    <source>
        <dbReference type="Proteomes" id="UP001168821"/>
    </source>
</evidence>
<keyword evidence="2" id="KW-0521">NADP</keyword>
<evidence type="ECO:0000259" key="4">
    <source>
        <dbReference type="Pfam" id="PF14748"/>
    </source>
</evidence>
<dbReference type="Gene3D" id="1.10.3730.10">
    <property type="entry name" value="ProC C-terminal domain-like"/>
    <property type="match status" value="1"/>
</dbReference>
<feature type="domain" description="Pyrroline-5-carboxylate reductase dimerisation" evidence="4">
    <location>
        <begin position="1"/>
        <end position="101"/>
    </location>
</feature>
<dbReference type="InterPro" id="IPR029036">
    <property type="entry name" value="P5CR_dimer"/>
</dbReference>
<keyword evidence="3" id="KW-0560">Oxidoreductase</keyword>
<gene>
    <name evidence="5" type="ORF">Zmor_012155</name>
</gene>
<protein>
    <recommendedName>
        <fullName evidence="4">Pyrroline-5-carboxylate reductase dimerisation domain-containing protein</fullName>
    </recommendedName>
</protein>
<name>A0AA38LYE2_9CUCU</name>
<accession>A0AA38LYE2</accession>
<evidence type="ECO:0000256" key="1">
    <source>
        <dbReference type="ARBA" id="ARBA00005525"/>
    </source>
</evidence>
<keyword evidence="6" id="KW-1185">Reference proteome</keyword>
<dbReference type="FunFam" id="1.10.3730.10:FF:000001">
    <property type="entry name" value="Pyrroline-5-carboxylate reductase"/>
    <property type="match status" value="1"/>
</dbReference>
<organism evidence="5 6">
    <name type="scientific">Zophobas morio</name>
    <dbReference type="NCBI Taxonomy" id="2755281"/>
    <lineage>
        <taxon>Eukaryota</taxon>
        <taxon>Metazoa</taxon>
        <taxon>Ecdysozoa</taxon>
        <taxon>Arthropoda</taxon>
        <taxon>Hexapoda</taxon>
        <taxon>Insecta</taxon>
        <taxon>Pterygota</taxon>
        <taxon>Neoptera</taxon>
        <taxon>Endopterygota</taxon>
        <taxon>Coleoptera</taxon>
        <taxon>Polyphaga</taxon>
        <taxon>Cucujiformia</taxon>
        <taxon>Tenebrionidae</taxon>
        <taxon>Zophobas</taxon>
    </lineage>
</organism>
<dbReference type="AlphaFoldDB" id="A0AA38LYE2"/>
<dbReference type="PANTHER" id="PTHR11645">
    <property type="entry name" value="PYRROLINE-5-CARBOXYLATE REDUCTASE"/>
    <property type="match status" value="1"/>
</dbReference>
<evidence type="ECO:0000256" key="3">
    <source>
        <dbReference type="ARBA" id="ARBA00023002"/>
    </source>
</evidence>
<sequence length="104" mass="10788">MDGVTGLSGSGPAYVYMFIEALADAGVREGLPRELALKLAAQTVYGASKMVLCGDTHPAALRNDVESPGGTTIEATTTLEKCGFRSAVISAVRAATQRVKSLTK</sequence>
<dbReference type="PANTHER" id="PTHR11645:SF0">
    <property type="entry name" value="PYRROLINE-5-CARBOXYLATE REDUCTASE 3"/>
    <property type="match status" value="1"/>
</dbReference>